<accession>A0A0L6V8I2</accession>
<dbReference type="OrthoDB" id="20105at2759"/>
<dbReference type="Gene3D" id="3.40.50.150">
    <property type="entry name" value="Vaccinia Virus protein VP39"/>
    <property type="match status" value="1"/>
</dbReference>
<reference evidence="1 2" key="1">
    <citation type="submission" date="2015-08" db="EMBL/GenBank/DDBJ databases">
        <title>Next Generation Sequencing and Analysis of the Genome of Puccinia sorghi L Schw, the Causal Agent of Maize Common Rust.</title>
        <authorList>
            <person name="Rochi L."/>
            <person name="Burguener G."/>
            <person name="Darino M."/>
            <person name="Turjanski A."/>
            <person name="Kreff E."/>
            <person name="Dieguez M.J."/>
            <person name="Sacco F."/>
        </authorList>
    </citation>
    <scope>NUCLEOTIDE SEQUENCE [LARGE SCALE GENOMIC DNA]</scope>
    <source>
        <strain evidence="1 2">RO10H11247</strain>
    </source>
</reference>
<evidence type="ECO:0000313" key="2">
    <source>
        <dbReference type="Proteomes" id="UP000037035"/>
    </source>
</evidence>
<evidence type="ECO:0000313" key="1">
    <source>
        <dbReference type="EMBL" id="KNZ57121.1"/>
    </source>
</evidence>
<dbReference type="AlphaFoldDB" id="A0A0L6V8I2"/>
<gene>
    <name evidence="1" type="ORF">VP01_2236g3</name>
</gene>
<keyword evidence="2" id="KW-1185">Reference proteome</keyword>
<organism evidence="1 2">
    <name type="scientific">Puccinia sorghi</name>
    <dbReference type="NCBI Taxonomy" id="27349"/>
    <lineage>
        <taxon>Eukaryota</taxon>
        <taxon>Fungi</taxon>
        <taxon>Dikarya</taxon>
        <taxon>Basidiomycota</taxon>
        <taxon>Pucciniomycotina</taxon>
        <taxon>Pucciniomycetes</taxon>
        <taxon>Pucciniales</taxon>
        <taxon>Pucciniaceae</taxon>
        <taxon>Puccinia</taxon>
    </lineage>
</organism>
<dbReference type="InterPro" id="IPR029063">
    <property type="entry name" value="SAM-dependent_MTases_sf"/>
</dbReference>
<name>A0A0L6V8I2_9BASI</name>
<comment type="caution">
    <text evidence="1">The sequence shown here is derived from an EMBL/GenBank/DDBJ whole genome shotgun (WGS) entry which is preliminary data.</text>
</comment>
<dbReference type="EMBL" id="LAVV01007099">
    <property type="protein sequence ID" value="KNZ57121.1"/>
    <property type="molecule type" value="Genomic_DNA"/>
</dbReference>
<protein>
    <submittedName>
        <fullName evidence="1">Uncharacterized protein</fullName>
    </submittedName>
</protein>
<proteinExistence type="predicted"/>
<dbReference type="VEuPathDB" id="FungiDB:VP01_2236g3"/>
<dbReference type="Proteomes" id="UP000037035">
    <property type="component" value="Unassembled WGS sequence"/>
</dbReference>
<dbReference type="STRING" id="27349.A0A0L6V8I2"/>
<sequence length="170" mass="18847">MAGMSRSFSILRAGNEQGNQSKRFLRRAETDHGKADIRAWGEPAYVARPAHKLIQLDQQFRIFPGAARPPVRAAFTVLDLGAVPATSWMSRQGRKGGKKHDDKHLSDMLHSMTGIPTRDSQSSLELSTTVADLARDLIPENPSGSSHAAADDTLILKHLQSEFTHHFRQR</sequence>